<name>A0A6A4W690_AMPAM</name>
<evidence type="ECO:0000313" key="2">
    <source>
        <dbReference type="Proteomes" id="UP000440578"/>
    </source>
</evidence>
<dbReference type="PANTHER" id="PTHR21010:SF3">
    <property type="entry name" value="DAXX"/>
    <property type="match status" value="1"/>
</dbReference>
<gene>
    <name evidence="1" type="ORF">FJT64_027917</name>
</gene>
<sequence>MHSLQGGNFVGKLTQSVRRIVKEVKEDPIEGVQSREEVIALNERLRKVSGLLDSSFGLAKQALLDLHKKFDCVQEGGNVFTRYKLMKRMIKEKAEPLPTFVLRACAVLERTKVTRDGAGDDEDDETLDLIDRLGVDLRSHGGRLLVADAVKTRQSS</sequence>
<proteinExistence type="predicted"/>
<dbReference type="OrthoDB" id="10052054at2759"/>
<accession>A0A6A4W690</accession>
<comment type="caution">
    <text evidence="1">The sequence shown here is derived from an EMBL/GenBank/DDBJ whole genome shotgun (WGS) entry which is preliminary data.</text>
</comment>
<evidence type="ECO:0000313" key="1">
    <source>
        <dbReference type="EMBL" id="KAF0299304.1"/>
    </source>
</evidence>
<dbReference type="EMBL" id="VIIS01001376">
    <property type="protein sequence ID" value="KAF0299304.1"/>
    <property type="molecule type" value="Genomic_DNA"/>
</dbReference>
<keyword evidence="2" id="KW-1185">Reference proteome</keyword>
<protein>
    <submittedName>
        <fullName evidence="1">Uncharacterized protein</fullName>
    </submittedName>
</protein>
<dbReference type="Proteomes" id="UP000440578">
    <property type="component" value="Unassembled WGS sequence"/>
</dbReference>
<organism evidence="1 2">
    <name type="scientific">Amphibalanus amphitrite</name>
    <name type="common">Striped barnacle</name>
    <name type="synonym">Balanus amphitrite</name>
    <dbReference type="NCBI Taxonomy" id="1232801"/>
    <lineage>
        <taxon>Eukaryota</taxon>
        <taxon>Metazoa</taxon>
        <taxon>Ecdysozoa</taxon>
        <taxon>Arthropoda</taxon>
        <taxon>Crustacea</taxon>
        <taxon>Multicrustacea</taxon>
        <taxon>Cirripedia</taxon>
        <taxon>Thoracica</taxon>
        <taxon>Thoracicalcarea</taxon>
        <taxon>Balanomorpha</taxon>
        <taxon>Balanoidea</taxon>
        <taxon>Balanidae</taxon>
        <taxon>Amphibalaninae</taxon>
        <taxon>Amphibalanus</taxon>
    </lineage>
</organism>
<dbReference type="AlphaFoldDB" id="A0A6A4W690"/>
<reference evidence="1 2" key="1">
    <citation type="submission" date="2019-07" db="EMBL/GenBank/DDBJ databases">
        <title>Draft genome assembly of a fouling barnacle, Amphibalanus amphitrite (Darwin, 1854): The first reference genome for Thecostraca.</title>
        <authorList>
            <person name="Kim W."/>
        </authorList>
    </citation>
    <scope>NUCLEOTIDE SEQUENCE [LARGE SCALE GENOMIC DNA]</scope>
    <source>
        <strain evidence="1">SNU_AA5</strain>
        <tissue evidence="1">Soma without cirri and trophi</tissue>
    </source>
</reference>
<dbReference type="PANTHER" id="PTHR21010">
    <property type="entry name" value="AGAP001581-PA"/>
    <property type="match status" value="1"/>
</dbReference>